<dbReference type="Gene3D" id="3.30.70.240">
    <property type="match status" value="1"/>
</dbReference>
<accession>A0A4R3VD98</accession>
<dbReference type="SUPFAM" id="SSF54980">
    <property type="entry name" value="EF-G C-terminal domain-like"/>
    <property type="match status" value="1"/>
</dbReference>
<comment type="similarity">
    <text evidence="1">Belongs to the IMPACT family.</text>
</comment>
<dbReference type="InterPro" id="IPR036956">
    <property type="entry name" value="Impact_N_sf"/>
</dbReference>
<keyword evidence="5" id="KW-1185">Reference proteome</keyword>
<proteinExistence type="inferred from homology"/>
<dbReference type="GO" id="GO:0032561">
    <property type="term" value="F:guanyl ribonucleotide binding"/>
    <property type="evidence" value="ECO:0007669"/>
    <property type="project" value="UniProtKB-ARBA"/>
</dbReference>
<evidence type="ECO:0000313" key="5">
    <source>
        <dbReference type="Proteomes" id="UP000294692"/>
    </source>
</evidence>
<dbReference type="InterPro" id="IPR015269">
    <property type="entry name" value="UPF0029_Impact_C"/>
</dbReference>
<dbReference type="GO" id="GO:0005737">
    <property type="term" value="C:cytoplasm"/>
    <property type="evidence" value="ECO:0007669"/>
    <property type="project" value="TreeGrafter"/>
</dbReference>
<evidence type="ECO:0000256" key="1">
    <source>
        <dbReference type="ARBA" id="ARBA00007665"/>
    </source>
</evidence>
<dbReference type="RefSeq" id="WP_132474199.1">
    <property type="nucleotide sequence ID" value="NZ_JBHRVM010000001.1"/>
</dbReference>
<evidence type="ECO:0000259" key="3">
    <source>
        <dbReference type="Pfam" id="PF09186"/>
    </source>
</evidence>
<dbReference type="SUPFAM" id="SSF54211">
    <property type="entry name" value="Ribosomal protein S5 domain 2-like"/>
    <property type="match status" value="1"/>
</dbReference>
<name>A0A4R3VD98_9BURK</name>
<dbReference type="PANTHER" id="PTHR16301:SF20">
    <property type="entry name" value="IMPACT FAMILY MEMBER YIGZ"/>
    <property type="match status" value="1"/>
</dbReference>
<sequence length="195" mass="21263">MPYTLTAPASYEEDIRKSRFLVFAQSVASVQEAMDFFAANSVPAATHNCWAYRIGDLYRFNDDGEPGGTAGRPILQAIESQQCDRVAVLVVRWFGGIKLGPGGLVRAYGGTAAQCLRLADKTELVQETEVRCSCLFGDMALVRSRFAGFGIRVVDEQFDAGGVQWRLAVPSMEVDAFVKVLTDLTRGQAQAEIGE</sequence>
<feature type="domain" description="Impact N-terminal" evidence="2">
    <location>
        <begin position="16"/>
        <end position="116"/>
    </location>
</feature>
<dbReference type="Proteomes" id="UP000294692">
    <property type="component" value="Unassembled WGS sequence"/>
</dbReference>
<dbReference type="Pfam" id="PF09186">
    <property type="entry name" value="DUF1949"/>
    <property type="match status" value="1"/>
</dbReference>
<gene>
    <name evidence="4" type="ORF">EV686_102282</name>
</gene>
<dbReference type="GO" id="GO:0006446">
    <property type="term" value="P:regulation of translational initiation"/>
    <property type="evidence" value="ECO:0007669"/>
    <property type="project" value="TreeGrafter"/>
</dbReference>
<feature type="domain" description="UPF0029" evidence="3">
    <location>
        <begin position="132"/>
        <end position="188"/>
    </location>
</feature>
<dbReference type="InterPro" id="IPR001498">
    <property type="entry name" value="Impact_N"/>
</dbReference>
<dbReference type="GO" id="GO:0017111">
    <property type="term" value="F:ribonucleoside triphosphate phosphatase activity"/>
    <property type="evidence" value="ECO:0007669"/>
    <property type="project" value="UniProtKB-ARBA"/>
</dbReference>
<evidence type="ECO:0000259" key="2">
    <source>
        <dbReference type="Pfam" id="PF01205"/>
    </source>
</evidence>
<dbReference type="EMBL" id="SMBX01000002">
    <property type="protein sequence ID" value="TCV01569.1"/>
    <property type="molecule type" value="Genomic_DNA"/>
</dbReference>
<protein>
    <submittedName>
        <fullName evidence="4">Putative YigZ family protein</fullName>
    </submittedName>
</protein>
<dbReference type="PANTHER" id="PTHR16301">
    <property type="entry name" value="IMPACT-RELATED"/>
    <property type="match status" value="1"/>
</dbReference>
<dbReference type="AlphaFoldDB" id="A0A4R3VD98"/>
<dbReference type="Pfam" id="PF01205">
    <property type="entry name" value="Impact_N"/>
    <property type="match status" value="1"/>
</dbReference>
<reference evidence="4 5" key="1">
    <citation type="submission" date="2019-03" db="EMBL/GenBank/DDBJ databases">
        <title>Genomic Encyclopedia of Type Strains, Phase IV (KMG-IV): sequencing the most valuable type-strain genomes for metagenomic binning, comparative biology and taxonomic classification.</title>
        <authorList>
            <person name="Goeker M."/>
        </authorList>
    </citation>
    <scope>NUCLEOTIDE SEQUENCE [LARGE SCALE GENOMIC DNA]</scope>
    <source>
        <strain evidence="4 5">DSM 100048</strain>
    </source>
</reference>
<organism evidence="4 5">
    <name type="scientific">Paracandidimonas soli</name>
    <dbReference type="NCBI Taxonomy" id="1917182"/>
    <lineage>
        <taxon>Bacteria</taxon>
        <taxon>Pseudomonadati</taxon>
        <taxon>Pseudomonadota</taxon>
        <taxon>Betaproteobacteria</taxon>
        <taxon>Burkholderiales</taxon>
        <taxon>Alcaligenaceae</taxon>
        <taxon>Paracandidimonas</taxon>
    </lineage>
</organism>
<comment type="caution">
    <text evidence="4">The sequence shown here is derived from an EMBL/GenBank/DDBJ whole genome shotgun (WGS) entry which is preliminary data.</text>
</comment>
<evidence type="ECO:0000313" key="4">
    <source>
        <dbReference type="EMBL" id="TCV01569.1"/>
    </source>
</evidence>
<dbReference type="Gene3D" id="3.30.230.30">
    <property type="entry name" value="Impact, N-terminal domain"/>
    <property type="match status" value="1"/>
</dbReference>
<dbReference type="InterPro" id="IPR035647">
    <property type="entry name" value="EFG_III/V"/>
</dbReference>
<dbReference type="InterPro" id="IPR023582">
    <property type="entry name" value="Impact"/>
</dbReference>
<dbReference type="InterPro" id="IPR020568">
    <property type="entry name" value="Ribosomal_Su5_D2-typ_SF"/>
</dbReference>
<dbReference type="OrthoDB" id="9813771at2"/>